<keyword evidence="3" id="KW-0677">Repeat</keyword>
<evidence type="ECO:0000256" key="2">
    <source>
        <dbReference type="ARBA" id="ARBA00022614"/>
    </source>
</evidence>
<dbReference type="PANTHER" id="PTHR47114:SF2">
    <property type="entry name" value="OLIGODENDROCYTE-MYELIN GLYCOPROTEIN"/>
    <property type="match status" value="1"/>
</dbReference>
<evidence type="ECO:0000256" key="3">
    <source>
        <dbReference type="ARBA" id="ARBA00022737"/>
    </source>
</evidence>
<evidence type="ECO:0000256" key="4">
    <source>
        <dbReference type="ARBA" id="ARBA00022786"/>
    </source>
</evidence>
<dbReference type="InterPro" id="IPR029487">
    <property type="entry name" value="NEL_dom"/>
</dbReference>
<dbReference type="Proteomes" id="UP000686327">
    <property type="component" value="Unassembled WGS sequence"/>
</dbReference>
<dbReference type="PROSITE" id="PS52053">
    <property type="entry name" value="NEL"/>
    <property type="match status" value="1"/>
</dbReference>
<keyword evidence="5" id="KW-0808">Transferase</keyword>
<keyword evidence="8" id="KW-1185">Reference proteome</keyword>
<keyword evidence="5" id="KW-1035">Host cytoplasm</keyword>
<feature type="domain" description="NEL" evidence="6">
    <location>
        <begin position="507"/>
        <end position="799"/>
    </location>
</feature>
<keyword evidence="2" id="KW-0433">Leucine-rich repeat</keyword>
<dbReference type="InterPro" id="IPR001611">
    <property type="entry name" value="Leu-rich_rpt"/>
</dbReference>
<evidence type="ECO:0000256" key="5">
    <source>
        <dbReference type="PROSITE-ProRule" id="PRU01398"/>
    </source>
</evidence>
<accession>A0ABS6DK56</accession>
<dbReference type="PANTHER" id="PTHR47114">
    <property type="match status" value="1"/>
</dbReference>
<comment type="caution">
    <text evidence="7">The sequence shown here is derived from an EMBL/GenBank/DDBJ whole genome shotgun (WGS) entry which is preliminary data.</text>
</comment>
<comment type="PTM">
    <text evidence="5">Ubiquitinated in the presence of host E1 ubiquitin-activating enzyme, E2 ubiquitin-conjugating enzyme and ubiquitin.</text>
</comment>
<dbReference type="SMART" id="SM00364">
    <property type="entry name" value="LRR_BAC"/>
    <property type="match status" value="13"/>
</dbReference>
<dbReference type="RefSeq" id="WP_216376523.1">
    <property type="nucleotide sequence ID" value="NZ_JAGRYT010000003.1"/>
</dbReference>
<comment type="subcellular location">
    <subcellularLocation>
        <location evidence="1">Secreted</location>
    </subcellularLocation>
</comment>
<organism evidence="7 8">
    <name type="scientific">Cedecea davisae</name>
    <dbReference type="NCBI Taxonomy" id="158484"/>
    <lineage>
        <taxon>Bacteria</taxon>
        <taxon>Pseudomonadati</taxon>
        <taxon>Pseudomonadota</taxon>
        <taxon>Gammaproteobacteria</taxon>
        <taxon>Enterobacterales</taxon>
        <taxon>Enterobacteriaceae</taxon>
        <taxon>Cedecea</taxon>
    </lineage>
</organism>
<feature type="active site" description="Glycyl thioester intermediate" evidence="5">
    <location>
        <position position="593"/>
    </location>
</feature>
<dbReference type="Pfam" id="PF14496">
    <property type="entry name" value="NEL"/>
    <property type="match status" value="1"/>
</dbReference>
<reference evidence="7 8" key="1">
    <citation type="submission" date="2021-04" db="EMBL/GenBank/DDBJ databases">
        <authorList>
            <person name="Seiffert S.N."/>
        </authorList>
    </citation>
    <scope>NUCLEOTIDE SEQUENCE [LARGE SCALE GENOMIC DNA]</scope>
    <source>
        <strain evidence="7 8">1</strain>
    </source>
</reference>
<name>A0ABS6DK56_9ENTR</name>
<evidence type="ECO:0000313" key="7">
    <source>
        <dbReference type="EMBL" id="MBU4683552.1"/>
    </source>
</evidence>
<dbReference type="PROSITE" id="PS51450">
    <property type="entry name" value="LRR"/>
    <property type="match status" value="1"/>
</dbReference>
<keyword evidence="5" id="KW-0832">Ubl conjugation</keyword>
<dbReference type="InterPro" id="IPR051071">
    <property type="entry name" value="LRR-bact_E3_ubiq_ligases"/>
</dbReference>
<evidence type="ECO:0000313" key="8">
    <source>
        <dbReference type="Proteomes" id="UP000686327"/>
    </source>
</evidence>
<evidence type="ECO:0000256" key="1">
    <source>
        <dbReference type="ARBA" id="ARBA00004613"/>
    </source>
</evidence>
<gene>
    <name evidence="7" type="ORF">KC222_16220</name>
</gene>
<keyword evidence="4 5" id="KW-0833">Ubl conjugation pathway</keyword>
<sequence>MIPQAINGSFPAAVSNNHIDSIAEPDTPPEMGVWEKIADFFCSTDKSEALECIRMIFHPSVGTTRESVVSRFERLRMLAYAGYGGNIQSGRHGENHLCILGAGSGEILSVSLDDAGKYTVKCQGHNETHNLSPGTELRAEDYEAVWSAWEKTAPPEESCHRAVVVQKMQDCLNNGNPALDLSNFDITSLPDRLPPNMVSLNIDKNRLTSLPELPSGLQSLRASSNRLTSLPELPSGLYILEVDRNRLGYLPELPPELLELMVDYNELASLPELPPGLQELAVKSNRLDSLPTLPSGLLRLTATDNALSSLPELPSGLFELVVNNNELASLPELPSGIQELMVNNNALTRLPELPSGLKSLWANHNDLTSLPALPSGLQALTVIQNRLTSLPALPSGLLELTVNDNRLTSLPELPPGLQVLTVNDNELIRLPELPSGLQMLTVNNNELTSLPESIAHLFAYVWVDLSGNLLSMRTRQALQDMTHDPDYSGPRIHFDMGSPFVLKEPRPLHQAVADWLTPARKGEPTLADKWQAFEQQDDAASFSSFLDRLSETENFKKDSGFKTQIAFWLTQLVEDDELRAKTFAMATEATSSCEDRVTFALNKMKNVQLVHNAEKGEFNDNLPGLVSVGREMFRLERLEQIAREKINTLHFVDEIEVYLGYQNKLKQPLELTSVTAEMRFFGVSGVTESDLQSAEIQVKTAENSLFAEWILQWEPLRKVLERTAPARWEALCEKKISDYENTYQILSDTELKPAGLVGNTDAERTIGARAMESAEKAFLDGLQPLAANMLGRYLKPGWS</sequence>
<protein>
    <submittedName>
        <fullName evidence="7">E3 ubiquitin--protein ligase</fullName>
    </submittedName>
</protein>
<reference evidence="8" key="2">
    <citation type="submission" date="2023-07" db="EMBL/GenBank/DDBJ databases">
        <title>Cedecea davisae an AmpC producer and its therapeutic implications.</title>
        <authorList>
            <person name="Notter J."/>
        </authorList>
    </citation>
    <scope>NUCLEOTIDE SEQUENCE [LARGE SCALE GENOMIC DNA]</scope>
    <source>
        <strain evidence="8">1</strain>
    </source>
</reference>
<evidence type="ECO:0000259" key="6">
    <source>
        <dbReference type="PROSITE" id="PS52053"/>
    </source>
</evidence>
<dbReference type="EMBL" id="JAGRYU010000030">
    <property type="protein sequence ID" value="MBU4683552.1"/>
    <property type="molecule type" value="Genomic_DNA"/>
</dbReference>
<keyword evidence="5" id="KW-0964">Secreted</keyword>
<comment type="similarity">
    <text evidence="5">Belongs to the LRR-containing bacterial E3 ligase family.</text>
</comment>
<proteinExistence type="inferred from homology"/>